<sequence>GLTGYIVDDIEFGEPIFVIRGNDALALGFMRLYQTMTEDQFGQEKAYKLEHLIDYFRTWQQGHRELVKPAD</sequence>
<evidence type="ECO:0000313" key="1">
    <source>
        <dbReference type="EMBL" id="KKM97743.1"/>
    </source>
</evidence>
<reference evidence="1" key="1">
    <citation type="journal article" date="2015" name="Nature">
        <title>Complex archaea that bridge the gap between prokaryotes and eukaryotes.</title>
        <authorList>
            <person name="Spang A."/>
            <person name="Saw J.H."/>
            <person name="Jorgensen S.L."/>
            <person name="Zaremba-Niedzwiedzka K."/>
            <person name="Martijn J."/>
            <person name="Lind A.E."/>
            <person name="van Eijk R."/>
            <person name="Schleper C."/>
            <person name="Guy L."/>
            <person name="Ettema T.J."/>
        </authorList>
    </citation>
    <scope>NUCLEOTIDE SEQUENCE</scope>
</reference>
<feature type="non-terminal residue" evidence="1">
    <location>
        <position position="1"/>
    </location>
</feature>
<comment type="caution">
    <text evidence="1">The sequence shown here is derived from an EMBL/GenBank/DDBJ whole genome shotgun (WGS) entry which is preliminary data.</text>
</comment>
<organism evidence="1">
    <name type="scientific">marine sediment metagenome</name>
    <dbReference type="NCBI Taxonomy" id="412755"/>
    <lineage>
        <taxon>unclassified sequences</taxon>
        <taxon>metagenomes</taxon>
        <taxon>ecological metagenomes</taxon>
    </lineage>
</organism>
<name>A0A0F9LWG7_9ZZZZ</name>
<dbReference type="EMBL" id="LAZR01005711">
    <property type="protein sequence ID" value="KKM97743.1"/>
    <property type="molecule type" value="Genomic_DNA"/>
</dbReference>
<dbReference type="AlphaFoldDB" id="A0A0F9LWG7"/>
<gene>
    <name evidence="1" type="ORF">LCGC14_1164860</name>
</gene>
<accession>A0A0F9LWG7</accession>
<protein>
    <submittedName>
        <fullName evidence="1">Uncharacterized protein</fullName>
    </submittedName>
</protein>
<proteinExistence type="predicted"/>